<dbReference type="EMBL" id="BAAABU010000005">
    <property type="protein sequence ID" value="GAA0229218.1"/>
    <property type="molecule type" value="Genomic_DNA"/>
</dbReference>
<dbReference type="InterPro" id="IPR007111">
    <property type="entry name" value="NACHT_NTPase"/>
</dbReference>
<evidence type="ECO:0000256" key="1">
    <source>
        <dbReference type="SAM" id="Phobius"/>
    </source>
</evidence>
<feature type="transmembrane region" description="Helical" evidence="1">
    <location>
        <begin position="433"/>
        <end position="455"/>
    </location>
</feature>
<feature type="transmembrane region" description="Helical" evidence="1">
    <location>
        <begin position="46"/>
        <end position="67"/>
    </location>
</feature>
<feature type="domain" description="NACHT" evidence="2">
    <location>
        <begin position="130"/>
        <end position="236"/>
    </location>
</feature>
<keyword evidence="1" id="KW-0472">Membrane</keyword>
<sequence length="664" mass="71443">MDHRRIARTSRTIALIGVGGVTCLVLLPVAINAATGGSAPRVLGPYATWLWPSLVLLGALTAALAAWEPLSARLVQRRPAHPANRVAALDRVERFVRRSVDGSLGAQVRIKLGVVPRVGPRLSARIRAPLVVVGETGCGKTTLMLELADRLLERARADPSTPVPVVVELGAWQPEQDFGEWLLHTLHQRYRIGVRLGRTWLRERRLTVLFDGLDDLPAAHRADCLRWITALKLPQVVLCCSTDDYESLPRYDVVHVEPLRRTDVLDLIAGCEPRLDGLHEALTKHPDLWDEVRTPLAFDLLALAYRAGRAEYRGVLDTYLVESAARGPARAERTVRALRFLARIARRRNDLAARHRLPHRRVWLDFVGEPAVWRLFRRAGPGALAGLVAGTCFALALDLGSATAVVAAVAAGGLGQGRFAVTTDDRRRGLRWAATGFAAGAATGAALSTVGGWLGAQAARWPTFVTFGLVLVTTFLITLGITRDRYWAVAAALAPTAVMIWTGPSAALLTGLGAGLLAGTAAGVLSTGLARVWRTLDRPPPRALRWLPLAGLPAIALATALGAPPAPHLAPITGLLIGLAVAPVARPPEPVVELLAKPLALDEFPLRRKAIIQSARDRVLLVDGNRFPHTAVRDHLAECDPVDLAGTVERRRQALTPTGSSPTA</sequence>
<evidence type="ECO:0000313" key="3">
    <source>
        <dbReference type="EMBL" id="GAA0229218.1"/>
    </source>
</evidence>
<keyword evidence="4" id="KW-1185">Reference proteome</keyword>
<evidence type="ECO:0000259" key="2">
    <source>
        <dbReference type="Pfam" id="PF05729"/>
    </source>
</evidence>
<dbReference type="SUPFAM" id="SSF52540">
    <property type="entry name" value="P-loop containing nucleoside triphosphate hydrolases"/>
    <property type="match status" value="1"/>
</dbReference>
<keyword evidence="1" id="KW-0812">Transmembrane</keyword>
<dbReference type="Proteomes" id="UP001500416">
    <property type="component" value="Unassembled WGS sequence"/>
</dbReference>
<gene>
    <name evidence="3" type="ORF">GCM10010492_29530</name>
</gene>
<feature type="transmembrane region" description="Helical" evidence="1">
    <location>
        <begin position="12"/>
        <end position="34"/>
    </location>
</feature>
<dbReference type="RefSeq" id="WP_343934352.1">
    <property type="nucleotide sequence ID" value="NZ_BAAABU010000005.1"/>
</dbReference>
<accession>A0ABN0TST0</accession>
<proteinExistence type="predicted"/>
<dbReference type="InterPro" id="IPR027417">
    <property type="entry name" value="P-loop_NTPase"/>
</dbReference>
<protein>
    <recommendedName>
        <fullName evidence="2">NACHT domain-containing protein</fullName>
    </recommendedName>
</protein>
<feature type="transmembrane region" description="Helical" evidence="1">
    <location>
        <begin position="544"/>
        <end position="563"/>
    </location>
</feature>
<evidence type="ECO:0000313" key="4">
    <source>
        <dbReference type="Proteomes" id="UP001500416"/>
    </source>
</evidence>
<organism evidence="3 4">
    <name type="scientific">Saccharothrix mutabilis subsp. mutabilis</name>
    <dbReference type="NCBI Taxonomy" id="66855"/>
    <lineage>
        <taxon>Bacteria</taxon>
        <taxon>Bacillati</taxon>
        <taxon>Actinomycetota</taxon>
        <taxon>Actinomycetes</taxon>
        <taxon>Pseudonocardiales</taxon>
        <taxon>Pseudonocardiaceae</taxon>
        <taxon>Saccharothrix</taxon>
    </lineage>
</organism>
<dbReference type="Gene3D" id="3.40.50.300">
    <property type="entry name" value="P-loop containing nucleotide triphosphate hydrolases"/>
    <property type="match status" value="1"/>
</dbReference>
<dbReference type="Pfam" id="PF05729">
    <property type="entry name" value="NACHT"/>
    <property type="match status" value="1"/>
</dbReference>
<feature type="transmembrane region" description="Helical" evidence="1">
    <location>
        <begin position="461"/>
        <end position="479"/>
    </location>
</feature>
<feature type="transmembrane region" description="Helical" evidence="1">
    <location>
        <begin position="486"/>
        <end position="503"/>
    </location>
</feature>
<name>A0ABN0TST0_9PSEU</name>
<feature type="transmembrane region" description="Helical" evidence="1">
    <location>
        <begin position="509"/>
        <end position="532"/>
    </location>
</feature>
<reference evidence="3 4" key="1">
    <citation type="journal article" date="2019" name="Int. J. Syst. Evol. Microbiol.">
        <title>The Global Catalogue of Microorganisms (GCM) 10K type strain sequencing project: providing services to taxonomists for standard genome sequencing and annotation.</title>
        <authorList>
            <consortium name="The Broad Institute Genomics Platform"/>
            <consortium name="The Broad Institute Genome Sequencing Center for Infectious Disease"/>
            <person name="Wu L."/>
            <person name="Ma J."/>
        </authorList>
    </citation>
    <scope>NUCLEOTIDE SEQUENCE [LARGE SCALE GENOMIC DNA]</scope>
    <source>
        <strain evidence="3 4">JCM 3380</strain>
    </source>
</reference>
<comment type="caution">
    <text evidence="3">The sequence shown here is derived from an EMBL/GenBank/DDBJ whole genome shotgun (WGS) entry which is preliminary data.</text>
</comment>
<keyword evidence="1" id="KW-1133">Transmembrane helix</keyword>